<organism evidence="1 2">
    <name type="scientific">Chenopodium quinoa</name>
    <name type="common">Quinoa</name>
    <dbReference type="NCBI Taxonomy" id="63459"/>
    <lineage>
        <taxon>Eukaryota</taxon>
        <taxon>Viridiplantae</taxon>
        <taxon>Streptophyta</taxon>
        <taxon>Embryophyta</taxon>
        <taxon>Tracheophyta</taxon>
        <taxon>Spermatophyta</taxon>
        <taxon>Magnoliopsida</taxon>
        <taxon>eudicotyledons</taxon>
        <taxon>Gunneridae</taxon>
        <taxon>Pentapetalae</taxon>
        <taxon>Caryophyllales</taxon>
        <taxon>Chenopodiaceae</taxon>
        <taxon>Chenopodioideae</taxon>
        <taxon>Atripliceae</taxon>
        <taxon>Chenopodium</taxon>
    </lineage>
</organism>
<evidence type="ECO:0008006" key="3">
    <source>
        <dbReference type="Google" id="ProtNLM"/>
    </source>
</evidence>
<dbReference type="AlphaFoldDB" id="A0A803LWW1"/>
<accession>A0A803LWW1</accession>
<reference evidence="1" key="2">
    <citation type="submission" date="2021-03" db="UniProtKB">
        <authorList>
            <consortium name="EnsemblPlants"/>
        </authorList>
    </citation>
    <scope>IDENTIFICATION</scope>
</reference>
<dbReference type="EnsemblPlants" id="AUR62019962-RA">
    <property type="protein sequence ID" value="AUR62019962-RA:cds"/>
    <property type="gene ID" value="AUR62019962"/>
</dbReference>
<dbReference type="PANTHER" id="PTHR35546:SF25">
    <property type="entry name" value="F-BOX DOMAIN-CONTAINING PROTEIN"/>
    <property type="match status" value="1"/>
</dbReference>
<proteinExistence type="predicted"/>
<evidence type="ECO:0000313" key="2">
    <source>
        <dbReference type="Proteomes" id="UP000596660"/>
    </source>
</evidence>
<keyword evidence="2" id="KW-1185">Reference proteome</keyword>
<dbReference type="Proteomes" id="UP000596660">
    <property type="component" value="Unplaced"/>
</dbReference>
<dbReference type="PANTHER" id="PTHR35546">
    <property type="entry name" value="F-BOX PROTEIN INTERACTION DOMAIN PROTEIN-RELATED"/>
    <property type="match status" value="1"/>
</dbReference>
<dbReference type="Gramene" id="AUR62019962-RA">
    <property type="protein sequence ID" value="AUR62019962-RA:cds"/>
    <property type="gene ID" value="AUR62019962"/>
</dbReference>
<protein>
    <recommendedName>
        <fullName evidence="3">F-box protein</fullName>
    </recommendedName>
</protein>
<dbReference type="InterPro" id="IPR055290">
    <property type="entry name" value="At3g26010-like"/>
</dbReference>
<evidence type="ECO:0000313" key="1">
    <source>
        <dbReference type="EnsemblPlants" id="AUR62019962-RA:cds"/>
    </source>
</evidence>
<dbReference type="OMA" id="PEMIMSS"/>
<reference evidence="1" key="1">
    <citation type="journal article" date="2017" name="Nature">
        <title>The genome of Chenopodium quinoa.</title>
        <authorList>
            <person name="Jarvis D.E."/>
            <person name="Ho Y.S."/>
            <person name="Lightfoot D.J."/>
            <person name="Schmoeckel S.M."/>
            <person name="Li B."/>
            <person name="Borm T.J.A."/>
            <person name="Ohyanagi H."/>
            <person name="Mineta K."/>
            <person name="Michell C.T."/>
            <person name="Saber N."/>
            <person name="Kharbatia N.M."/>
            <person name="Rupper R.R."/>
            <person name="Sharp A.R."/>
            <person name="Dally N."/>
            <person name="Boughton B.A."/>
            <person name="Woo Y.H."/>
            <person name="Gao G."/>
            <person name="Schijlen E.G.W.M."/>
            <person name="Guo X."/>
            <person name="Momin A.A."/>
            <person name="Negrao S."/>
            <person name="Al-Babili S."/>
            <person name="Gehring C."/>
            <person name="Roessner U."/>
            <person name="Jung C."/>
            <person name="Murphy K."/>
            <person name="Arold S.T."/>
            <person name="Gojobori T."/>
            <person name="van der Linden C.G."/>
            <person name="van Loo E.N."/>
            <person name="Jellen E.N."/>
            <person name="Maughan P.J."/>
            <person name="Tester M."/>
        </authorList>
    </citation>
    <scope>NUCLEOTIDE SEQUENCE [LARGE SCALE GENOMIC DNA]</scope>
    <source>
        <strain evidence="1">cv. PI 614886</strain>
    </source>
</reference>
<sequence length="246" mass="28830">MKVYHFELSLAYDPLRSRSYNVICVQILDEHQGLCQISIYESITGLWMPHNELFVAPEGIDFGHAVYCNGNIHWIKGSKSKGLFFNIDTKCLKSLPELPTKEHDLPHQCIYEHFGHSQGFLQYVVTSPSLRHFEIFEMNKDYSRWLFKFRIDLGALARKFPSMARRSLGGYIMDSSYECDVLSVFRGQNNNSHYKVLLSIPGEVIAYNHKMKTSWKVCDLKVRAQERRVWYRVYSAYEYYETISPL</sequence>
<name>A0A803LWW1_CHEQI</name>